<dbReference type="CDD" id="cd08267">
    <property type="entry name" value="MDR1"/>
    <property type="match status" value="1"/>
</dbReference>
<dbReference type="Pfam" id="PF13602">
    <property type="entry name" value="ADH_zinc_N_2"/>
    <property type="match status" value="1"/>
</dbReference>
<dbReference type="eggNOG" id="COG0604">
    <property type="taxonomic scope" value="Bacteria"/>
</dbReference>
<dbReference type="STRING" id="1179773.BN6_44010"/>
<evidence type="ECO:0000259" key="2">
    <source>
        <dbReference type="SMART" id="SM00829"/>
    </source>
</evidence>
<dbReference type="AlphaFoldDB" id="K0K580"/>
<dbReference type="InterPro" id="IPR050700">
    <property type="entry name" value="YIM1/Zinc_Alcohol_DH_Fams"/>
</dbReference>
<dbReference type="PANTHER" id="PTHR11695:SF648">
    <property type="entry name" value="ZINC-BINDING OXIDOREDUCTASE"/>
    <property type="match status" value="1"/>
</dbReference>
<gene>
    <name evidence="3" type="ordered locus">BN6_44010</name>
</gene>
<dbReference type="InterPro" id="IPR011032">
    <property type="entry name" value="GroES-like_sf"/>
</dbReference>
<feature type="domain" description="Enoyl reductase (ER)" evidence="2">
    <location>
        <begin position="10"/>
        <end position="317"/>
    </location>
</feature>
<accession>K0K580</accession>
<protein>
    <submittedName>
        <fullName evidence="3">Alcohol dehydrogenase zinc-binding domain-containing protein</fullName>
    </submittedName>
</protein>
<dbReference type="InterPro" id="IPR020843">
    <property type="entry name" value="ER"/>
</dbReference>
<keyword evidence="4" id="KW-1185">Reference proteome</keyword>
<dbReference type="Gene3D" id="3.40.50.720">
    <property type="entry name" value="NAD(P)-binding Rossmann-like Domain"/>
    <property type="match status" value="1"/>
</dbReference>
<evidence type="ECO:0000313" key="3">
    <source>
        <dbReference type="EMBL" id="CCH31683.1"/>
    </source>
</evidence>
<dbReference type="SUPFAM" id="SSF51735">
    <property type="entry name" value="NAD(P)-binding Rossmann-fold domains"/>
    <property type="match status" value="1"/>
</dbReference>
<dbReference type="Gene3D" id="3.90.180.10">
    <property type="entry name" value="Medium-chain alcohol dehydrogenases, catalytic domain"/>
    <property type="match status" value="1"/>
</dbReference>
<evidence type="ECO:0000256" key="1">
    <source>
        <dbReference type="SAM" id="MobiDB-lite"/>
    </source>
</evidence>
<dbReference type="EMBL" id="HE804045">
    <property type="protein sequence ID" value="CCH31683.1"/>
    <property type="molecule type" value="Genomic_DNA"/>
</dbReference>
<dbReference type="GO" id="GO:0008270">
    <property type="term" value="F:zinc ion binding"/>
    <property type="evidence" value="ECO:0007669"/>
    <property type="project" value="InterPro"/>
</dbReference>
<dbReference type="PROSITE" id="PS01162">
    <property type="entry name" value="QOR_ZETA_CRYSTAL"/>
    <property type="match status" value="1"/>
</dbReference>
<evidence type="ECO:0000313" key="4">
    <source>
        <dbReference type="Proteomes" id="UP000006281"/>
    </source>
</evidence>
<name>K0K580_SACES</name>
<proteinExistence type="predicted"/>
<dbReference type="InterPro" id="IPR013154">
    <property type="entry name" value="ADH-like_N"/>
</dbReference>
<sequence>MKAATQGAYGGPDVLELTDLPTPTPGDGEVLVRVRAASLNYADWLFLTGTPYVLRLAAGVRRPRNPVRGTDLAGVVEAVGPGVTAHRPGDEVLGEGVGAFAEYAVAKVAKLVAKPAALTFEQAAALPMAGLTALHGLRAAQVKAGDRVLVNGAAGGVGSFAVQLARHQGCVVTAVCGGSDELLRSVGVDDVIDYRSRDFTREDSRYDVVFDNVANHSLTNLCRVLTRHGTLLPNSGRGGRWLGSLPRIVRGTVTSLLVSQRVKTFLSTANTADLAELVALAESGAVVPLVGRTYPLAQVADAFAHLGAGHARGKVVISG</sequence>
<dbReference type="InterPro" id="IPR036291">
    <property type="entry name" value="NAD(P)-bd_dom_sf"/>
</dbReference>
<dbReference type="BioCyc" id="SESP1179773:BN6_RS21310-MONOMER"/>
<dbReference type="PANTHER" id="PTHR11695">
    <property type="entry name" value="ALCOHOL DEHYDROGENASE RELATED"/>
    <property type="match status" value="1"/>
</dbReference>
<reference evidence="3 4" key="1">
    <citation type="journal article" date="2012" name="BMC Genomics">
        <title>Complete genome sequence of Saccharothrix espanaensis DSM 44229T and comparison to the other completely sequenced Pseudonocardiaceae.</title>
        <authorList>
            <person name="Strobel T."/>
            <person name="Al-Dilaimi A."/>
            <person name="Blom J."/>
            <person name="Gessner A."/>
            <person name="Kalinowski J."/>
            <person name="Luzhetska M."/>
            <person name="Puhler A."/>
            <person name="Szczepanowski R."/>
            <person name="Bechthold A."/>
            <person name="Ruckert C."/>
        </authorList>
    </citation>
    <scope>NUCLEOTIDE SEQUENCE [LARGE SCALE GENOMIC DNA]</scope>
    <source>
        <strain evidence="4">ATCC 51144 / DSM 44229 / JCM 9112 / NBRC 15066 / NRRL 15764</strain>
    </source>
</reference>
<dbReference type="PATRIC" id="fig|1179773.3.peg.4408"/>
<dbReference type="RefSeq" id="WP_015101795.1">
    <property type="nucleotide sequence ID" value="NC_019673.1"/>
</dbReference>
<feature type="region of interest" description="Disordered" evidence="1">
    <location>
        <begin position="1"/>
        <end position="22"/>
    </location>
</feature>
<dbReference type="Pfam" id="PF08240">
    <property type="entry name" value="ADH_N"/>
    <property type="match status" value="1"/>
</dbReference>
<dbReference type="Proteomes" id="UP000006281">
    <property type="component" value="Chromosome"/>
</dbReference>
<organism evidence="3 4">
    <name type="scientific">Saccharothrix espanaensis (strain ATCC 51144 / DSM 44229 / JCM 9112 / NBRC 15066 / NRRL 15764)</name>
    <dbReference type="NCBI Taxonomy" id="1179773"/>
    <lineage>
        <taxon>Bacteria</taxon>
        <taxon>Bacillati</taxon>
        <taxon>Actinomycetota</taxon>
        <taxon>Actinomycetes</taxon>
        <taxon>Pseudonocardiales</taxon>
        <taxon>Pseudonocardiaceae</taxon>
        <taxon>Saccharothrix</taxon>
    </lineage>
</organism>
<dbReference type="HOGENOM" id="CLU_026673_3_3_11"/>
<dbReference type="SUPFAM" id="SSF50129">
    <property type="entry name" value="GroES-like"/>
    <property type="match status" value="1"/>
</dbReference>
<dbReference type="GO" id="GO:0016491">
    <property type="term" value="F:oxidoreductase activity"/>
    <property type="evidence" value="ECO:0007669"/>
    <property type="project" value="InterPro"/>
</dbReference>
<dbReference type="OrthoDB" id="3727682at2"/>
<dbReference type="KEGG" id="sesp:BN6_44010"/>
<dbReference type="SMART" id="SM00829">
    <property type="entry name" value="PKS_ER"/>
    <property type="match status" value="1"/>
</dbReference>
<dbReference type="InterPro" id="IPR002364">
    <property type="entry name" value="Quin_OxRdtase/zeta-crystal_CS"/>
</dbReference>